<keyword evidence="6 7" id="KW-0472">Membrane</keyword>
<evidence type="ECO:0000256" key="6">
    <source>
        <dbReference type="ARBA" id="ARBA00023136"/>
    </source>
</evidence>
<feature type="transmembrane region" description="Helical" evidence="7">
    <location>
        <begin position="189"/>
        <end position="211"/>
    </location>
</feature>
<evidence type="ECO:0000256" key="5">
    <source>
        <dbReference type="ARBA" id="ARBA00022989"/>
    </source>
</evidence>
<evidence type="ECO:0000256" key="2">
    <source>
        <dbReference type="ARBA" id="ARBA00022448"/>
    </source>
</evidence>
<dbReference type="EMBL" id="SMKR01000010">
    <property type="protein sequence ID" value="TDD29540.1"/>
    <property type="molecule type" value="Genomic_DNA"/>
</dbReference>
<reference evidence="9 10" key="1">
    <citation type="submission" date="2019-02" db="EMBL/GenBank/DDBJ databases">
        <title>Draft genome sequences of novel Actinobacteria.</title>
        <authorList>
            <person name="Sahin N."/>
            <person name="Ay H."/>
            <person name="Saygin H."/>
        </authorList>
    </citation>
    <scope>NUCLEOTIDE SEQUENCE [LARGE SCALE GENOMIC DNA]</scope>
    <source>
        <strain evidence="9 10">16K104</strain>
    </source>
</reference>
<dbReference type="PANTHER" id="PTHR43744:SF12">
    <property type="entry name" value="ABC TRANSPORTER PERMEASE PROTEIN MG189-RELATED"/>
    <property type="match status" value="1"/>
</dbReference>
<keyword evidence="2 7" id="KW-0813">Transport</keyword>
<dbReference type="InterPro" id="IPR035906">
    <property type="entry name" value="MetI-like_sf"/>
</dbReference>
<dbReference type="PROSITE" id="PS50928">
    <property type="entry name" value="ABC_TM1"/>
    <property type="match status" value="1"/>
</dbReference>
<feature type="transmembrane region" description="Helical" evidence="7">
    <location>
        <begin position="73"/>
        <end position="102"/>
    </location>
</feature>
<comment type="caution">
    <text evidence="9">The sequence shown here is derived from an EMBL/GenBank/DDBJ whole genome shotgun (WGS) entry which is preliminary data.</text>
</comment>
<keyword evidence="10" id="KW-1185">Reference proteome</keyword>
<accession>A0A4R4XFP8</accession>
<dbReference type="GO" id="GO:0005886">
    <property type="term" value="C:plasma membrane"/>
    <property type="evidence" value="ECO:0007669"/>
    <property type="project" value="UniProtKB-SubCell"/>
</dbReference>
<comment type="subcellular location">
    <subcellularLocation>
        <location evidence="1 7">Cell membrane</location>
        <topology evidence="1 7">Multi-pass membrane protein</topology>
    </subcellularLocation>
</comment>
<dbReference type="Pfam" id="PF00528">
    <property type="entry name" value="BPD_transp_1"/>
    <property type="match status" value="1"/>
</dbReference>
<dbReference type="GO" id="GO:0055085">
    <property type="term" value="P:transmembrane transport"/>
    <property type="evidence" value="ECO:0007669"/>
    <property type="project" value="InterPro"/>
</dbReference>
<dbReference type="SUPFAM" id="SSF161098">
    <property type="entry name" value="MetI-like"/>
    <property type="match status" value="1"/>
</dbReference>
<dbReference type="OrthoDB" id="3568785at2"/>
<feature type="transmembrane region" description="Helical" evidence="7">
    <location>
        <begin position="148"/>
        <end position="168"/>
    </location>
</feature>
<feature type="transmembrane region" description="Helical" evidence="7">
    <location>
        <begin position="15"/>
        <end position="41"/>
    </location>
</feature>
<dbReference type="InterPro" id="IPR000515">
    <property type="entry name" value="MetI-like"/>
</dbReference>
<organism evidence="9 10">
    <name type="scientific">Kribbella turkmenica</name>
    <dbReference type="NCBI Taxonomy" id="2530375"/>
    <lineage>
        <taxon>Bacteria</taxon>
        <taxon>Bacillati</taxon>
        <taxon>Actinomycetota</taxon>
        <taxon>Actinomycetes</taxon>
        <taxon>Propionibacteriales</taxon>
        <taxon>Kribbellaceae</taxon>
        <taxon>Kribbella</taxon>
    </lineage>
</organism>
<dbReference type="RefSeq" id="WP_132316290.1">
    <property type="nucleotide sequence ID" value="NZ_SMKR01000010.1"/>
</dbReference>
<protein>
    <submittedName>
        <fullName evidence="9">Carbohydrate ABC transporter permease</fullName>
    </submittedName>
</protein>
<keyword evidence="4 7" id="KW-0812">Transmembrane</keyword>
<feature type="transmembrane region" description="Helical" evidence="7">
    <location>
        <begin position="247"/>
        <end position="268"/>
    </location>
</feature>
<dbReference type="Gene3D" id="1.10.3720.10">
    <property type="entry name" value="MetI-like"/>
    <property type="match status" value="1"/>
</dbReference>
<evidence type="ECO:0000256" key="4">
    <source>
        <dbReference type="ARBA" id="ARBA00022692"/>
    </source>
</evidence>
<dbReference type="AlphaFoldDB" id="A0A4R4XFP8"/>
<dbReference type="Proteomes" id="UP000295172">
    <property type="component" value="Unassembled WGS sequence"/>
</dbReference>
<name>A0A4R4XFP8_9ACTN</name>
<feature type="transmembrane region" description="Helical" evidence="7">
    <location>
        <begin position="114"/>
        <end position="136"/>
    </location>
</feature>
<feature type="domain" description="ABC transmembrane type-1" evidence="8">
    <location>
        <begin position="79"/>
        <end position="268"/>
    </location>
</feature>
<keyword evidence="3" id="KW-1003">Cell membrane</keyword>
<keyword evidence="5 7" id="KW-1133">Transmembrane helix</keyword>
<comment type="similarity">
    <text evidence="7">Belongs to the binding-protein-dependent transport system permease family.</text>
</comment>
<evidence type="ECO:0000313" key="9">
    <source>
        <dbReference type="EMBL" id="TDD29540.1"/>
    </source>
</evidence>
<evidence type="ECO:0000313" key="10">
    <source>
        <dbReference type="Proteomes" id="UP000295172"/>
    </source>
</evidence>
<proteinExistence type="inferred from homology"/>
<dbReference type="PANTHER" id="PTHR43744">
    <property type="entry name" value="ABC TRANSPORTER PERMEASE PROTEIN MG189-RELATED-RELATED"/>
    <property type="match status" value="1"/>
</dbReference>
<sequence>MSTAELVNHKPGRNYLLSAIAIVSSVVVFVIPFVFIVLTAVKDRQQSADLDFAWPHQFRIVQNFVEVLEARDYMLVIAFINSTILTVASVTGMVVLAAMAGFVLQRRKSRWNPFINFLVLSGLIIPPAVVPTIWVLQQLGLFRTMPGLILIEIAFGLSFCILLFRAFVATIPRELDEAAIIDGAGPLRLFFRVIFPLLRSVIITVVVVQSVNVFNDFVNPLYFLPGDQNATVQLTLYNFQSQFSTQYNLLFMNILLITIPPLIMFLFFNRRIVAGMTSGAIKG</sequence>
<gene>
    <name evidence="9" type="ORF">E1218_03845</name>
</gene>
<evidence type="ECO:0000259" key="8">
    <source>
        <dbReference type="PROSITE" id="PS50928"/>
    </source>
</evidence>
<evidence type="ECO:0000256" key="1">
    <source>
        <dbReference type="ARBA" id="ARBA00004651"/>
    </source>
</evidence>
<evidence type="ECO:0000256" key="7">
    <source>
        <dbReference type="RuleBase" id="RU363032"/>
    </source>
</evidence>
<dbReference type="CDD" id="cd06261">
    <property type="entry name" value="TM_PBP2"/>
    <property type="match status" value="1"/>
</dbReference>
<evidence type="ECO:0000256" key="3">
    <source>
        <dbReference type="ARBA" id="ARBA00022475"/>
    </source>
</evidence>